<proteinExistence type="predicted"/>
<sequence length="463" mass="53255">MDDEKRMKNNAKQKRYYEKKRNDTNFKEKERLRQKKLRDTKAITMTKKEKKKQIEAARERQRKCRAAKKLNTSIKFSSLNTSTLTTSKESPYRIPQTLGKAVKKTWNALPTSPRKRMVVVNNLVKKVGLKLQKERETNVSDDNLNKELVAEFLGRTDIVYTAPGMHDEMTIWENGMKKRVCKLYLTMYMKEALALFKEENPSINIGYSKFCSLRPKNVLLVKDTPSDHCKCKSHENFILLLKGLNINYNNDFWKEILCNSDSGSECWETNCDKCNAGELLLGFIGKKGLNNTFNVQWHQWVQSENKRFFKETNDGCAAELNDNVLANFQATRFKWKYSAICHGKGVVDGIGGTAKSRVYAEVKARRAIVQNAIDFATVAAEVVPNITVISMLQNDIDETHINWNLAKDVPRIKKAHIVKSSDDHICLPANKIRIFLYKSYAIVKIQISISKVPNHLQKITLHL</sequence>
<keyword evidence="3" id="KW-1185">Reference proteome</keyword>
<accession>A0A4Y2C332</accession>
<feature type="compositionally biased region" description="Basic and acidic residues" evidence="1">
    <location>
        <begin position="15"/>
        <end position="34"/>
    </location>
</feature>
<organism evidence="2 3">
    <name type="scientific">Araneus ventricosus</name>
    <name type="common">Orbweaver spider</name>
    <name type="synonym">Epeira ventricosa</name>
    <dbReference type="NCBI Taxonomy" id="182803"/>
    <lineage>
        <taxon>Eukaryota</taxon>
        <taxon>Metazoa</taxon>
        <taxon>Ecdysozoa</taxon>
        <taxon>Arthropoda</taxon>
        <taxon>Chelicerata</taxon>
        <taxon>Arachnida</taxon>
        <taxon>Araneae</taxon>
        <taxon>Araneomorphae</taxon>
        <taxon>Entelegynae</taxon>
        <taxon>Araneoidea</taxon>
        <taxon>Araneidae</taxon>
        <taxon>Araneus</taxon>
    </lineage>
</organism>
<dbReference type="AlphaFoldDB" id="A0A4Y2C332"/>
<dbReference type="OrthoDB" id="10062343at2759"/>
<reference evidence="2 3" key="1">
    <citation type="journal article" date="2019" name="Sci. Rep.">
        <title>Orb-weaving spider Araneus ventricosus genome elucidates the spidroin gene catalogue.</title>
        <authorList>
            <person name="Kono N."/>
            <person name="Nakamura H."/>
            <person name="Ohtoshi R."/>
            <person name="Moran D.A.P."/>
            <person name="Shinohara A."/>
            <person name="Yoshida Y."/>
            <person name="Fujiwara M."/>
            <person name="Mori M."/>
            <person name="Tomita M."/>
            <person name="Arakawa K."/>
        </authorList>
    </citation>
    <scope>NUCLEOTIDE SEQUENCE [LARGE SCALE GENOMIC DNA]</scope>
</reference>
<evidence type="ECO:0000313" key="2">
    <source>
        <dbReference type="EMBL" id="GBL98738.1"/>
    </source>
</evidence>
<dbReference type="EMBL" id="BGPR01000142">
    <property type="protein sequence ID" value="GBL98738.1"/>
    <property type="molecule type" value="Genomic_DNA"/>
</dbReference>
<name>A0A4Y2C332_ARAVE</name>
<protein>
    <submittedName>
        <fullName evidence="2">Uncharacterized protein</fullName>
    </submittedName>
</protein>
<evidence type="ECO:0000256" key="1">
    <source>
        <dbReference type="SAM" id="MobiDB-lite"/>
    </source>
</evidence>
<evidence type="ECO:0000313" key="3">
    <source>
        <dbReference type="Proteomes" id="UP000499080"/>
    </source>
</evidence>
<dbReference type="PANTHER" id="PTHR46601:SF2">
    <property type="entry name" value="UBIQUITIN-LIKE PROTEASE FAMILY PROFILE DOMAIN-CONTAINING PROTEIN"/>
    <property type="match status" value="1"/>
</dbReference>
<dbReference type="PANTHER" id="PTHR46601">
    <property type="entry name" value="ULP_PROTEASE DOMAIN-CONTAINING PROTEIN"/>
    <property type="match status" value="1"/>
</dbReference>
<feature type="region of interest" description="Disordered" evidence="1">
    <location>
        <begin position="1"/>
        <end position="34"/>
    </location>
</feature>
<gene>
    <name evidence="2" type="ORF">AVEN_8634_1</name>
</gene>
<comment type="caution">
    <text evidence="2">The sequence shown here is derived from an EMBL/GenBank/DDBJ whole genome shotgun (WGS) entry which is preliminary data.</text>
</comment>
<dbReference type="Proteomes" id="UP000499080">
    <property type="component" value="Unassembled WGS sequence"/>
</dbReference>